<evidence type="ECO:0000313" key="4">
    <source>
        <dbReference type="Proteomes" id="UP000050867"/>
    </source>
</evidence>
<reference evidence="3 4" key="1">
    <citation type="submission" date="2015-10" db="EMBL/GenBank/DDBJ databases">
        <title>Draft genome sequence of pyrrolomycin-producing Streptomyces vitaminophilus.</title>
        <authorList>
            <person name="Graham D.E."/>
            <person name="Mahan K.M."/>
            <person name="Klingeman D.M."/>
            <person name="Hettich R.L."/>
            <person name="Parry R.J."/>
        </authorList>
    </citation>
    <scope>NUCLEOTIDE SEQUENCE [LARGE SCALE GENOMIC DNA]</scope>
    <source>
        <strain evidence="3 4">ATCC 31673</strain>
    </source>
</reference>
<evidence type="ECO:0000313" key="3">
    <source>
        <dbReference type="EMBL" id="KRV47450.1"/>
    </source>
</evidence>
<sequence length="226" mass="23564">MAPRAKKGVLRAATVATPYAGRVASTAVRGAGLARQRLGPRVTLVVCQAREALPPRVEHAVDSVAQRTRSSVRVATDVVPKVGQAVENARATTAPARQEAVARGSAAVAALRGQVTPTDVARARRARARRGQTVKRLAVAGVAFGGACAAWTWWSRRSDQDWLVEAAEATEGVDLDTAGATATAYDSATGTGTGTGGLTVPEAQAEQAEQAVVEEVERSARHRSHE</sequence>
<dbReference type="STRING" id="76728.AQ490_07660"/>
<dbReference type="InterPro" id="IPR035214">
    <property type="entry name" value="DUF5324"/>
</dbReference>
<protein>
    <submittedName>
        <fullName evidence="3">Uncharacterized protein</fullName>
    </submittedName>
</protein>
<comment type="caution">
    <text evidence="3">The sequence shown here is derived from an EMBL/GenBank/DDBJ whole genome shotgun (WGS) entry which is preliminary data.</text>
</comment>
<evidence type="ECO:0000256" key="2">
    <source>
        <dbReference type="SAM" id="Phobius"/>
    </source>
</evidence>
<organism evidence="3 4">
    <name type="scientific">Wenjunlia vitaminophila</name>
    <name type="common">Streptomyces vitaminophilus</name>
    <dbReference type="NCBI Taxonomy" id="76728"/>
    <lineage>
        <taxon>Bacteria</taxon>
        <taxon>Bacillati</taxon>
        <taxon>Actinomycetota</taxon>
        <taxon>Actinomycetes</taxon>
        <taxon>Kitasatosporales</taxon>
        <taxon>Streptomycetaceae</taxon>
        <taxon>Wenjunlia</taxon>
    </lineage>
</organism>
<dbReference type="AlphaFoldDB" id="A0A0T6LMX3"/>
<dbReference type="Pfam" id="PF17258">
    <property type="entry name" value="DUF5324"/>
    <property type="match status" value="1"/>
</dbReference>
<evidence type="ECO:0000256" key="1">
    <source>
        <dbReference type="SAM" id="MobiDB-lite"/>
    </source>
</evidence>
<keyword evidence="2" id="KW-0472">Membrane</keyword>
<dbReference type="eggNOG" id="ENOG5033UP1">
    <property type="taxonomic scope" value="Bacteria"/>
</dbReference>
<feature type="compositionally biased region" description="Low complexity" evidence="1">
    <location>
        <begin position="198"/>
        <end position="213"/>
    </location>
</feature>
<dbReference type="EMBL" id="LLZU01000037">
    <property type="protein sequence ID" value="KRV47450.1"/>
    <property type="molecule type" value="Genomic_DNA"/>
</dbReference>
<name>A0A0T6LMX3_WENVI</name>
<keyword evidence="4" id="KW-1185">Reference proteome</keyword>
<dbReference type="Proteomes" id="UP000050867">
    <property type="component" value="Unassembled WGS sequence"/>
</dbReference>
<feature type="transmembrane region" description="Helical" evidence="2">
    <location>
        <begin position="134"/>
        <end position="154"/>
    </location>
</feature>
<keyword evidence="2" id="KW-1133">Transmembrane helix</keyword>
<keyword evidence="2" id="KW-0812">Transmembrane</keyword>
<gene>
    <name evidence="3" type="ORF">AQ490_07660</name>
</gene>
<feature type="region of interest" description="Disordered" evidence="1">
    <location>
        <begin position="184"/>
        <end position="226"/>
    </location>
</feature>
<proteinExistence type="predicted"/>
<accession>A0A0T6LMX3</accession>